<proteinExistence type="predicted"/>
<comment type="caution">
    <text evidence="1">The sequence shown here is derived from an EMBL/GenBank/DDBJ whole genome shotgun (WGS) entry which is preliminary data.</text>
</comment>
<sequence length="127" mass="13400">MSRLHSLSFWAGQELASVRCAVVTQPGELCVMPGGRLWVTVQGQPQDHVLAPGQRMAVRPGQVVWVGGWTPGVAARLAWQPRQAPALQRASGVLGGSARLLRRAAGGLLALARKAESSASRAQGRMA</sequence>
<dbReference type="InterPro" id="IPR021317">
    <property type="entry name" value="DUF2917"/>
</dbReference>
<dbReference type="Pfam" id="PF11142">
    <property type="entry name" value="DUF2917"/>
    <property type="match status" value="1"/>
</dbReference>
<keyword evidence="2" id="KW-1185">Reference proteome</keyword>
<evidence type="ECO:0000313" key="1">
    <source>
        <dbReference type="EMBL" id="NDY92610.1"/>
    </source>
</evidence>
<gene>
    <name evidence="1" type="ORF">G3A44_15580</name>
</gene>
<organism evidence="1 2">
    <name type="scientific">Ideonella livida</name>
    <dbReference type="NCBI Taxonomy" id="2707176"/>
    <lineage>
        <taxon>Bacteria</taxon>
        <taxon>Pseudomonadati</taxon>
        <taxon>Pseudomonadota</taxon>
        <taxon>Betaproteobacteria</taxon>
        <taxon>Burkholderiales</taxon>
        <taxon>Sphaerotilaceae</taxon>
        <taxon>Ideonella</taxon>
    </lineage>
</organism>
<name>A0A7C9PJH5_9BURK</name>
<dbReference type="AlphaFoldDB" id="A0A7C9PJH5"/>
<dbReference type="EMBL" id="JAAGOH010000020">
    <property type="protein sequence ID" value="NDY92610.1"/>
    <property type="molecule type" value="Genomic_DNA"/>
</dbReference>
<reference evidence="1 2" key="1">
    <citation type="submission" date="2020-02" db="EMBL/GenBank/DDBJ databases">
        <title>Ideonella bacterium strain TBM-1.</title>
        <authorList>
            <person name="Chen W.-M."/>
        </authorList>
    </citation>
    <scope>NUCLEOTIDE SEQUENCE [LARGE SCALE GENOMIC DNA]</scope>
    <source>
        <strain evidence="1 2">TBM-1</strain>
    </source>
</reference>
<accession>A0A7C9PJH5</accession>
<protein>
    <submittedName>
        <fullName evidence="1">DUF2917 domain-containing protein</fullName>
    </submittedName>
</protein>
<evidence type="ECO:0000313" key="2">
    <source>
        <dbReference type="Proteomes" id="UP000484255"/>
    </source>
</evidence>
<dbReference type="Proteomes" id="UP000484255">
    <property type="component" value="Unassembled WGS sequence"/>
</dbReference>